<keyword evidence="2" id="KW-1185">Reference proteome</keyword>
<organism evidence="1 2">
    <name type="scientific">Actinomadura hallensis</name>
    <dbReference type="NCBI Taxonomy" id="337895"/>
    <lineage>
        <taxon>Bacteria</taxon>
        <taxon>Bacillati</taxon>
        <taxon>Actinomycetota</taxon>
        <taxon>Actinomycetes</taxon>
        <taxon>Streptosporangiales</taxon>
        <taxon>Thermomonosporaceae</taxon>
        <taxon>Actinomadura</taxon>
    </lineage>
</organism>
<reference evidence="1 2" key="1">
    <citation type="submission" date="2019-06" db="EMBL/GenBank/DDBJ databases">
        <title>Sequencing the genomes of 1000 actinobacteria strains.</title>
        <authorList>
            <person name="Klenk H.-P."/>
        </authorList>
    </citation>
    <scope>NUCLEOTIDE SEQUENCE [LARGE SCALE GENOMIC DNA]</scope>
    <source>
        <strain evidence="1 2">DSM 45043</strain>
    </source>
</reference>
<protein>
    <submittedName>
        <fullName evidence="1">Uncharacterized protein</fullName>
    </submittedName>
</protein>
<comment type="caution">
    <text evidence="1">The sequence shown here is derived from an EMBL/GenBank/DDBJ whole genome shotgun (WGS) entry which is preliminary data.</text>
</comment>
<dbReference type="Proteomes" id="UP000316706">
    <property type="component" value="Unassembled WGS sequence"/>
</dbReference>
<proteinExistence type="predicted"/>
<dbReference type="EMBL" id="VFPO01000001">
    <property type="protein sequence ID" value="TQM70784.1"/>
    <property type="molecule type" value="Genomic_DNA"/>
</dbReference>
<evidence type="ECO:0000313" key="1">
    <source>
        <dbReference type="EMBL" id="TQM70784.1"/>
    </source>
</evidence>
<evidence type="ECO:0000313" key="2">
    <source>
        <dbReference type="Proteomes" id="UP000316706"/>
    </source>
</evidence>
<dbReference type="AlphaFoldDB" id="A0A543IJM8"/>
<sequence length="81" mass="8451">MSQTNPRKITYADLDRLSGEVLPGRLLLSAVGRGGGGTEAVYACQYTHSAGTSGLLGTGLLAQPEQTTLTCFPVSIYHHGS</sequence>
<gene>
    <name evidence="1" type="ORF">FHX41_4520</name>
</gene>
<name>A0A543IJM8_9ACTN</name>
<accession>A0A543IJM8</accession>
<dbReference type="RefSeq" id="WP_141971877.1">
    <property type="nucleotide sequence ID" value="NZ_VFPO01000001.1"/>
</dbReference>
<dbReference type="OrthoDB" id="3482283at2"/>